<accession>A0A0F8ZKA4</accession>
<protein>
    <submittedName>
        <fullName evidence="1">Uncharacterized protein</fullName>
    </submittedName>
</protein>
<dbReference type="Pfam" id="PF06074">
    <property type="entry name" value="Portal_Mu"/>
    <property type="match status" value="1"/>
</dbReference>
<dbReference type="EMBL" id="LAZR01050844">
    <property type="protein sequence ID" value="KKK86445.1"/>
    <property type="molecule type" value="Genomic_DNA"/>
</dbReference>
<feature type="non-terminal residue" evidence="1">
    <location>
        <position position="1"/>
    </location>
</feature>
<gene>
    <name evidence="1" type="ORF">LCGC14_2763170</name>
</gene>
<reference evidence="1" key="1">
    <citation type="journal article" date="2015" name="Nature">
        <title>Complex archaea that bridge the gap between prokaryotes and eukaryotes.</title>
        <authorList>
            <person name="Spang A."/>
            <person name="Saw J.H."/>
            <person name="Jorgensen S.L."/>
            <person name="Zaremba-Niedzwiedzka K."/>
            <person name="Martijn J."/>
            <person name="Lind A.E."/>
            <person name="van Eijk R."/>
            <person name="Schleper C."/>
            <person name="Guy L."/>
            <person name="Ettema T.J."/>
        </authorList>
    </citation>
    <scope>NUCLEOTIDE SEQUENCE</scope>
</reference>
<organism evidence="1">
    <name type="scientific">marine sediment metagenome</name>
    <dbReference type="NCBI Taxonomy" id="412755"/>
    <lineage>
        <taxon>unclassified sequences</taxon>
        <taxon>metagenomes</taxon>
        <taxon>ecological metagenomes</taxon>
    </lineage>
</organism>
<dbReference type="AlphaFoldDB" id="A0A0F8ZKA4"/>
<sequence>IDVTTYELMRKDPQLAAGLAMIKMPLMALPWRIESDNEDIAQFCEYALKIVWKTLMKSLLTAVDFGFAAHEKVWQRKEILVQSIKRSGDGDDGEKVRKKTHFKGDAVIYKEFKPMYPSSVLMKFEKDVFVGIEQTGVFGMTDKDSPQIPARKSFVFTHDKEFGNMFGRSRLKPSYKIWYWKELMYQFMMQYYERRGSPPIIVTAPPGESVDSGGTVKDNLVVALDLGASFINNSTGALPYEESGSGRENMWSVDYLLDDRRGTMFIDVINHLDAKCFLALWVPERLGERQTGGSFAETNIIVDLFLLSEKALITEIEDHVNKFILPQLVEFNFVKSKRAPAYLKMDQLDWNRRLAVKEIFIEMLRNVDTMVQAGIAPRVMPALEKMAGILEIPVEQ</sequence>
<proteinExistence type="predicted"/>
<name>A0A0F8ZKA4_9ZZZZ</name>
<comment type="caution">
    <text evidence="1">The sequence shown here is derived from an EMBL/GenBank/DDBJ whole genome shotgun (WGS) entry which is preliminary data.</text>
</comment>
<dbReference type="InterPro" id="IPR009279">
    <property type="entry name" value="Portal_Mu"/>
</dbReference>
<evidence type="ECO:0000313" key="1">
    <source>
        <dbReference type="EMBL" id="KKK86445.1"/>
    </source>
</evidence>